<dbReference type="Pfam" id="PF12790">
    <property type="entry name" value="T6SS-SciN"/>
    <property type="match status" value="1"/>
</dbReference>
<evidence type="ECO:0000313" key="3">
    <source>
        <dbReference type="Proteomes" id="UP000216339"/>
    </source>
</evidence>
<reference evidence="2 3" key="1">
    <citation type="submission" date="2016-11" db="EMBL/GenBank/DDBJ databases">
        <title>Study of marine rhodopsin-containing bacteria.</title>
        <authorList>
            <person name="Yoshizawa S."/>
            <person name="Kumagai Y."/>
            <person name="Kogure K."/>
        </authorList>
    </citation>
    <scope>NUCLEOTIDE SEQUENCE [LARGE SCALE GENOMIC DNA]</scope>
    <source>
        <strain evidence="2 3">SAORIC-28</strain>
    </source>
</reference>
<accession>A0A271IVM7</accession>
<dbReference type="NCBIfam" id="TIGR03352">
    <property type="entry name" value="VI_chp_3"/>
    <property type="match status" value="1"/>
</dbReference>
<dbReference type="InterPro" id="IPR038706">
    <property type="entry name" value="Type_VI_SciN-like_sf"/>
</dbReference>
<dbReference type="PROSITE" id="PS51257">
    <property type="entry name" value="PROKAR_LIPOPROTEIN"/>
    <property type="match status" value="1"/>
</dbReference>
<sequence>MIRFSLLVALAFALGGCSLLGLGGGDTEAAPVAAGPDEPPPLPPGPTSMTLVGAADMNAGGNAARVYLYPLVSDATFLATPVQVFWEDPEGALGADLGGPVRDATVRPGSTDSLEEVTLDGAAFLGVAADLRTPEGDGWRAVLPASRVRGRAVRVTVTEGGIVVTSE</sequence>
<keyword evidence="1" id="KW-0732">Signal</keyword>
<proteinExistence type="predicted"/>
<name>A0A271IVM7_9BACT</name>
<keyword evidence="2" id="KW-0449">Lipoprotein</keyword>
<organism evidence="2 3">
    <name type="scientific">Rubrivirga marina</name>
    <dbReference type="NCBI Taxonomy" id="1196024"/>
    <lineage>
        <taxon>Bacteria</taxon>
        <taxon>Pseudomonadati</taxon>
        <taxon>Rhodothermota</taxon>
        <taxon>Rhodothermia</taxon>
        <taxon>Rhodothermales</taxon>
        <taxon>Rubricoccaceae</taxon>
        <taxon>Rubrivirga</taxon>
    </lineage>
</organism>
<keyword evidence="3" id="KW-1185">Reference proteome</keyword>
<evidence type="ECO:0000256" key="1">
    <source>
        <dbReference type="SAM" id="SignalP"/>
    </source>
</evidence>
<dbReference type="Proteomes" id="UP000216339">
    <property type="component" value="Unassembled WGS sequence"/>
</dbReference>
<dbReference type="Gene3D" id="2.60.40.4150">
    <property type="entry name" value="Type VI secretion system, lipoprotein SciN"/>
    <property type="match status" value="1"/>
</dbReference>
<dbReference type="AlphaFoldDB" id="A0A271IVM7"/>
<comment type="caution">
    <text evidence="2">The sequence shown here is derived from an EMBL/GenBank/DDBJ whole genome shotgun (WGS) entry which is preliminary data.</text>
</comment>
<dbReference type="OrthoDB" id="7724415at2"/>
<evidence type="ECO:0000313" key="2">
    <source>
        <dbReference type="EMBL" id="PAP75311.1"/>
    </source>
</evidence>
<feature type="signal peptide" evidence="1">
    <location>
        <begin position="1"/>
        <end position="29"/>
    </location>
</feature>
<gene>
    <name evidence="2" type="ORF">BSZ37_02060</name>
</gene>
<dbReference type="EMBL" id="MQWD01000001">
    <property type="protein sequence ID" value="PAP75311.1"/>
    <property type="molecule type" value="Genomic_DNA"/>
</dbReference>
<protein>
    <submittedName>
        <fullName evidence="2">Type VI secretion system-associated lipoprotein</fullName>
    </submittedName>
</protein>
<dbReference type="RefSeq" id="WP_095508947.1">
    <property type="nucleotide sequence ID" value="NZ_MQWD01000001.1"/>
</dbReference>
<feature type="chain" id="PRO_5012628373" evidence="1">
    <location>
        <begin position="30"/>
        <end position="167"/>
    </location>
</feature>
<dbReference type="InterPro" id="IPR017734">
    <property type="entry name" value="T6SS_SciN"/>
</dbReference>